<dbReference type="PANTHER" id="PTHR24422:SF10">
    <property type="entry name" value="CHEMOTAXIS PROTEIN METHYLTRANSFERASE 2"/>
    <property type="match status" value="1"/>
</dbReference>
<comment type="caution">
    <text evidence="7">The sequence shown here is derived from an EMBL/GenBank/DDBJ whole genome shotgun (WGS) entry which is preliminary data.</text>
</comment>
<dbReference type="InterPro" id="IPR000780">
    <property type="entry name" value="CheR_MeTrfase"/>
</dbReference>
<dbReference type="PROSITE" id="PS50123">
    <property type="entry name" value="CHER"/>
    <property type="match status" value="1"/>
</dbReference>
<dbReference type="SUPFAM" id="SSF47757">
    <property type="entry name" value="Chemotaxis receptor methyltransferase CheR, N-terminal domain"/>
    <property type="match status" value="1"/>
</dbReference>
<dbReference type="InterPro" id="IPR022642">
    <property type="entry name" value="CheR_C"/>
</dbReference>
<gene>
    <name evidence="7" type="ORF">VF724_14315</name>
</gene>
<proteinExistence type="predicted"/>
<evidence type="ECO:0000313" key="7">
    <source>
        <dbReference type="EMBL" id="MEB3102831.1"/>
    </source>
</evidence>
<dbReference type="InterPro" id="IPR029063">
    <property type="entry name" value="SAM-dependent_MTases_sf"/>
</dbReference>
<dbReference type="EC" id="2.1.1.80" evidence="2"/>
<dbReference type="PRINTS" id="PR00996">
    <property type="entry name" value="CHERMTFRASE"/>
</dbReference>
<reference evidence="7" key="1">
    <citation type="submission" date="2023-12" db="EMBL/GenBank/DDBJ databases">
        <title>Fervidustalea candida gen. nov., sp. nov., a novel member of the family Paenibacillaceae isolated from a geothermal area.</title>
        <authorList>
            <person name="Li W.-J."/>
            <person name="Jiao J.-Y."/>
            <person name="Chen Y."/>
        </authorList>
    </citation>
    <scope>NUCLEOTIDE SEQUENCE</scope>
    <source>
        <strain evidence="7">SYSU GA230002</strain>
    </source>
</reference>
<dbReference type="CDD" id="cd02440">
    <property type="entry name" value="AdoMet_MTases"/>
    <property type="match status" value="1"/>
</dbReference>
<evidence type="ECO:0000313" key="8">
    <source>
        <dbReference type="Proteomes" id="UP001310386"/>
    </source>
</evidence>
<dbReference type="SUPFAM" id="SSF53335">
    <property type="entry name" value="S-adenosyl-L-methionine-dependent methyltransferases"/>
    <property type="match status" value="1"/>
</dbReference>
<comment type="catalytic activity">
    <reaction evidence="1">
        <text>L-glutamyl-[protein] + S-adenosyl-L-methionine = [protein]-L-glutamate 5-O-methyl ester + S-adenosyl-L-homocysteine</text>
        <dbReference type="Rhea" id="RHEA:24452"/>
        <dbReference type="Rhea" id="RHEA-COMP:10208"/>
        <dbReference type="Rhea" id="RHEA-COMP:10311"/>
        <dbReference type="ChEBI" id="CHEBI:29973"/>
        <dbReference type="ChEBI" id="CHEBI:57856"/>
        <dbReference type="ChEBI" id="CHEBI:59789"/>
        <dbReference type="ChEBI" id="CHEBI:82795"/>
        <dbReference type="EC" id="2.1.1.80"/>
    </reaction>
</comment>
<dbReference type="SMART" id="SM00138">
    <property type="entry name" value="MeTrc"/>
    <property type="match status" value="1"/>
</dbReference>
<accession>A0ABU5ZNG4</accession>
<evidence type="ECO:0000256" key="3">
    <source>
        <dbReference type="ARBA" id="ARBA00022603"/>
    </source>
</evidence>
<dbReference type="Proteomes" id="UP001310386">
    <property type="component" value="Unassembled WGS sequence"/>
</dbReference>
<dbReference type="Pfam" id="PF03705">
    <property type="entry name" value="CheR_N"/>
    <property type="match status" value="1"/>
</dbReference>
<dbReference type="InterPro" id="IPR022641">
    <property type="entry name" value="CheR_N"/>
</dbReference>
<protein>
    <recommendedName>
        <fullName evidence="2">protein-glutamate O-methyltransferase</fullName>
        <ecNumber evidence="2">2.1.1.80</ecNumber>
    </recommendedName>
</protein>
<keyword evidence="4" id="KW-0808">Transferase</keyword>
<dbReference type="RefSeq" id="WP_371754955.1">
    <property type="nucleotide sequence ID" value="NZ_JAYJLD010000023.1"/>
</dbReference>
<dbReference type="PIRSF" id="PIRSF000410">
    <property type="entry name" value="CheR"/>
    <property type="match status" value="1"/>
</dbReference>
<dbReference type="InterPro" id="IPR050903">
    <property type="entry name" value="Bact_Chemotaxis_MeTrfase"/>
</dbReference>
<evidence type="ECO:0000259" key="6">
    <source>
        <dbReference type="PROSITE" id="PS50123"/>
    </source>
</evidence>
<organism evidence="7 8">
    <name type="scientific">Ferviditalea candida</name>
    <dbReference type="NCBI Taxonomy" id="3108399"/>
    <lineage>
        <taxon>Bacteria</taxon>
        <taxon>Bacillati</taxon>
        <taxon>Bacillota</taxon>
        <taxon>Bacilli</taxon>
        <taxon>Bacillales</taxon>
        <taxon>Paenibacillaceae</taxon>
        <taxon>Ferviditalea</taxon>
    </lineage>
</organism>
<keyword evidence="3" id="KW-0489">Methyltransferase</keyword>
<name>A0ABU5ZNG4_9BACL</name>
<evidence type="ECO:0000256" key="2">
    <source>
        <dbReference type="ARBA" id="ARBA00012534"/>
    </source>
</evidence>
<dbReference type="Gene3D" id="3.40.50.150">
    <property type="entry name" value="Vaccinia Virus protein VP39"/>
    <property type="match status" value="1"/>
</dbReference>
<dbReference type="Gene3D" id="1.10.155.10">
    <property type="entry name" value="Chemotaxis receptor methyltransferase CheR, N-terminal domain"/>
    <property type="match status" value="1"/>
</dbReference>
<keyword evidence="5" id="KW-0949">S-adenosyl-L-methionine</keyword>
<dbReference type="PANTHER" id="PTHR24422">
    <property type="entry name" value="CHEMOTAXIS PROTEIN METHYLTRANSFERASE"/>
    <property type="match status" value="1"/>
</dbReference>
<evidence type="ECO:0000256" key="1">
    <source>
        <dbReference type="ARBA" id="ARBA00001541"/>
    </source>
</evidence>
<dbReference type="InterPro" id="IPR026024">
    <property type="entry name" value="Chemotaxis_MeTrfase_CheR"/>
</dbReference>
<dbReference type="InterPro" id="IPR036804">
    <property type="entry name" value="CheR_N_sf"/>
</dbReference>
<dbReference type="Pfam" id="PF01739">
    <property type="entry name" value="CheR"/>
    <property type="match status" value="1"/>
</dbReference>
<evidence type="ECO:0000256" key="4">
    <source>
        <dbReference type="ARBA" id="ARBA00022679"/>
    </source>
</evidence>
<dbReference type="EMBL" id="JAYJLD010000023">
    <property type="protein sequence ID" value="MEB3102831.1"/>
    <property type="molecule type" value="Genomic_DNA"/>
</dbReference>
<evidence type="ECO:0000256" key="5">
    <source>
        <dbReference type="ARBA" id="ARBA00022691"/>
    </source>
</evidence>
<keyword evidence="8" id="KW-1185">Reference proteome</keyword>
<feature type="domain" description="CheR-type methyltransferase" evidence="6">
    <location>
        <begin position="10"/>
        <end position="283"/>
    </location>
</feature>
<sequence>MKEPGDGVILSDELFGKFVSLVYQRTGISYENNKKYYVQKRIEKQLERLQVDSFNEYYLLLKFSESTSEFDRFINDLTINETYFFRDFPQLRNFAEDVLRAVVKEKEKKGDYKIKIWSAACSTGEEPYTLAIILQEMLDEPDKWDLHIVASDINSDVLHRAKIGQYDYRSVRDVPSVYLEKYFTLKNEKYSILHSLRRSINFRKINLMDSEAVSDITGCDFIFCRNVLIYFDDRSREKVLGDFYNCLNPGGFLFLGHSESVGRISSAYKSQRIGDSIVYSTHK</sequence>